<reference evidence="2 3" key="1">
    <citation type="submission" date="2016-10" db="EMBL/GenBank/DDBJ databases">
        <authorList>
            <person name="de Groot N.N."/>
        </authorList>
    </citation>
    <scope>NUCLEOTIDE SEQUENCE [LARGE SCALE GENOMIC DNA]</scope>
    <source>
        <strain evidence="2 3">DSM 23031</strain>
    </source>
</reference>
<dbReference type="OrthoDB" id="637699at2"/>
<name>A0A1H6HBD2_CHRCI</name>
<proteinExistence type="predicted"/>
<feature type="chain" id="PRO_5011633870" evidence="1">
    <location>
        <begin position="20"/>
        <end position="263"/>
    </location>
</feature>
<dbReference type="AlphaFoldDB" id="A0A1H6HBD2"/>
<protein>
    <submittedName>
        <fullName evidence="2">Uncharacterized protein</fullName>
    </submittedName>
</protein>
<organism evidence="2 3">
    <name type="scientific">Chryseobacterium culicis</name>
    <dbReference type="NCBI Taxonomy" id="680127"/>
    <lineage>
        <taxon>Bacteria</taxon>
        <taxon>Pseudomonadati</taxon>
        <taxon>Bacteroidota</taxon>
        <taxon>Flavobacteriia</taxon>
        <taxon>Flavobacteriales</taxon>
        <taxon>Weeksellaceae</taxon>
        <taxon>Chryseobacterium group</taxon>
        <taxon>Chryseobacterium</taxon>
    </lineage>
</organism>
<evidence type="ECO:0000313" key="3">
    <source>
        <dbReference type="Proteomes" id="UP000198561"/>
    </source>
</evidence>
<dbReference type="RefSeq" id="WP_089691400.1">
    <property type="nucleotide sequence ID" value="NZ_FNWQ01000002.1"/>
</dbReference>
<feature type="signal peptide" evidence="1">
    <location>
        <begin position="1"/>
        <end position="19"/>
    </location>
</feature>
<dbReference type="EMBL" id="FNWQ01000002">
    <property type="protein sequence ID" value="SEH32412.1"/>
    <property type="molecule type" value="Genomic_DNA"/>
</dbReference>
<gene>
    <name evidence="2" type="ORF">SAMN05421593_1787</name>
</gene>
<dbReference type="Proteomes" id="UP000198561">
    <property type="component" value="Unassembled WGS sequence"/>
</dbReference>
<accession>A0A1H6HBD2</accession>
<evidence type="ECO:0000256" key="1">
    <source>
        <dbReference type="SAM" id="SignalP"/>
    </source>
</evidence>
<evidence type="ECO:0000313" key="2">
    <source>
        <dbReference type="EMBL" id="SEH32412.1"/>
    </source>
</evidence>
<sequence>MKKLLLIGLFGLLSLNAYAQDQDENGTYNGEKYGYIIDKSGKKIEGVVQLHGGYSSPWQNQLKVKFAAIADIDKVKNRIKFKTYDTDDIKEYMLYQGDTPRIFKSVKYSNMREALNSSESSTGLAAGFKAINNLSRTEQFAEVVAEGKVMVYKLYGYPTALSANSTQAISQAETDRLRENPNYIFSKKGGKVEELTPAKAKIILADCPYVKAKITKGEYGSLKNEEKKRSGFGKFIRDEISNATVDKLSIINEVIYDYNENCK</sequence>
<keyword evidence="1" id="KW-0732">Signal</keyword>